<keyword evidence="3" id="KW-1185">Reference proteome</keyword>
<proteinExistence type="predicted"/>
<feature type="domain" description="ScoMcrA-like N-terminal head" evidence="1">
    <location>
        <begin position="5"/>
        <end position="90"/>
    </location>
</feature>
<dbReference type="KEGG" id="sfug:CNQ36_14845"/>
<gene>
    <name evidence="2" type="ORF">CNQ36_14845</name>
</gene>
<evidence type="ECO:0000259" key="1">
    <source>
        <dbReference type="Pfam" id="PF26345"/>
    </source>
</evidence>
<evidence type="ECO:0000313" key="2">
    <source>
        <dbReference type="EMBL" id="AYL39511.1"/>
    </source>
</evidence>
<organism evidence="2 3">
    <name type="scientific">Streptomyces fungicidicus</name>
    <dbReference type="NCBI Taxonomy" id="68203"/>
    <lineage>
        <taxon>Bacteria</taxon>
        <taxon>Bacillati</taxon>
        <taxon>Actinomycetota</taxon>
        <taxon>Actinomycetes</taxon>
        <taxon>Kitasatosporales</taxon>
        <taxon>Streptomycetaceae</taxon>
        <taxon>Streptomyces</taxon>
    </lineage>
</organism>
<name>A0A494V7K0_9ACTN</name>
<reference evidence="2 3" key="1">
    <citation type="submission" date="2017-09" db="EMBL/GenBank/DDBJ databases">
        <authorList>
            <person name="Zhang H."/>
            <person name="Hu S."/>
            <person name="Xu J."/>
            <person name="He Z."/>
        </authorList>
    </citation>
    <scope>NUCLEOTIDE SEQUENCE [LARGE SCALE GENOMIC DNA]</scope>
    <source>
        <strain evidence="2 3">TXX3120</strain>
    </source>
</reference>
<protein>
    <recommendedName>
        <fullName evidence="1">ScoMcrA-like N-terminal head domain-containing protein</fullName>
    </recommendedName>
</protein>
<dbReference type="EMBL" id="CP023407">
    <property type="protein sequence ID" value="AYL39511.1"/>
    <property type="molecule type" value="Genomic_DNA"/>
</dbReference>
<sequence length="95" mass="10379">MTLNEITRSAVLQAVAEYDRLGRDAFLERYGFGPSRSYLLEIDGKQYDSKAIVGAAHGYLSGREPLGRDEFSGGKNHAAKLLSDLGFEVVVRTVG</sequence>
<accession>A0A494V7K0</accession>
<dbReference type="Proteomes" id="UP000282170">
    <property type="component" value="Chromosome"/>
</dbReference>
<dbReference type="RefSeq" id="WP_121548463.1">
    <property type="nucleotide sequence ID" value="NZ_CP023407.1"/>
</dbReference>
<dbReference type="GeneID" id="93884102"/>
<dbReference type="InterPro" id="IPR058807">
    <property type="entry name" value="ScoMcrA_N"/>
</dbReference>
<dbReference type="Pfam" id="PF26345">
    <property type="entry name" value="ScoMcrA_N"/>
    <property type="match status" value="1"/>
</dbReference>
<evidence type="ECO:0000313" key="3">
    <source>
        <dbReference type="Proteomes" id="UP000282170"/>
    </source>
</evidence>
<dbReference type="AlphaFoldDB" id="A0A494V7K0"/>